<evidence type="ECO:0000256" key="6">
    <source>
        <dbReference type="ARBA" id="ARBA00022953"/>
    </source>
</evidence>
<keyword evidence="6" id="KW-0693">Viral RNA replication</keyword>
<evidence type="ECO:0000256" key="4">
    <source>
        <dbReference type="ARBA" id="ARBA00022695"/>
    </source>
</evidence>
<dbReference type="SUPFAM" id="SSF56672">
    <property type="entry name" value="DNA/RNA polymerases"/>
    <property type="match status" value="1"/>
</dbReference>
<comment type="catalytic activity">
    <reaction evidence="8">
        <text>RNA(n) + a ribonucleoside 5'-triphosphate = RNA(n+1) + diphosphate</text>
        <dbReference type="Rhea" id="RHEA:21248"/>
        <dbReference type="Rhea" id="RHEA-COMP:14527"/>
        <dbReference type="Rhea" id="RHEA-COMP:17342"/>
        <dbReference type="ChEBI" id="CHEBI:33019"/>
        <dbReference type="ChEBI" id="CHEBI:61557"/>
        <dbReference type="ChEBI" id="CHEBI:140395"/>
        <dbReference type="EC" id="2.7.7.48"/>
    </reaction>
</comment>
<dbReference type="GO" id="GO:0003968">
    <property type="term" value="F:RNA-directed RNA polymerase activity"/>
    <property type="evidence" value="ECO:0007669"/>
    <property type="project" value="UniProtKB-KW"/>
</dbReference>
<keyword evidence="9" id="KW-0460">Magnesium</keyword>
<evidence type="ECO:0000256" key="8">
    <source>
        <dbReference type="ARBA" id="ARBA00048744"/>
    </source>
</evidence>
<gene>
    <name evidence="11" type="primary">SRR6255733_2_4</name>
</gene>
<dbReference type="GO" id="GO:0000166">
    <property type="term" value="F:nucleotide binding"/>
    <property type="evidence" value="ECO:0007669"/>
    <property type="project" value="UniProtKB-KW"/>
</dbReference>
<dbReference type="PROSITE" id="PS50522">
    <property type="entry name" value="RDRP_PHAGE"/>
    <property type="match status" value="1"/>
</dbReference>
<dbReference type="InterPro" id="IPR005093">
    <property type="entry name" value="RNArep_beta"/>
</dbReference>
<keyword evidence="5" id="KW-0547">Nucleotide-binding</keyword>
<dbReference type="GO" id="GO:0046872">
    <property type="term" value="F:metal ion binding"/>
    <property type="evidence" value="ECO:0007669"/>
    <property type="project" value="UniProtKB-KW"/>
</dbReference>
<name>A0A8S5L0I6_9VIRU</name>
<keyword evidence="2 11" id="KW-0696">RNA-directed RNA polymerase</keyword>
<dbReference type="RefSeq" id="YP_010769772.1">
    <property type="nucleotide sequence ID" value="NC_074070.1"/>
</dbReference>
<keyword evidence="3" id="KW-0808">Transferase</keyword>
<dbReference type="GO" id="GO:0039694">
    <property type="term" value="P:viral RNA genome replication"/>
    <property type="evidence" value="ECO:0007669"/>
    <property type="project" value="InterPro"/>
</dbReference>
<dbReference type="KEGG" id="vg:80398883"/>
<dbReference type="EC" id="2.7.7.48" evidence="1"/>
<proteinExistence type="predicted"/>
<feature type="domain" description="RdRp catalytic" evidence="10">
    <location>
        <begin position="257"/>
        <end position="418"/>
    </location>
</feature>
<keyword evidence="12" id="KW-1185">Reference proteome</keyword>
<evidence type="ECO:0000256" key="2">
    <source>
        <dbReference type="ARBA" id="ARBA00022484"/>
    </source>
</evidence>
<evidence type="ECO:0000259" key="10">
    <source>
        <dbReference type="PROSITE" id="PS50522"/>
    </source>
</evidence>
<reference evidence="11" key="1">
    <citation type="submission" date="2020-09" db="EMBL/GenBank/DDBJ databases">
        <title>Leviviricetes taxonomy.</title>
        <authorList>
            <person name="Stockdale S.R."/>
            <person name="Callanan J."/>
            <person name="Adriaenssens E.M."/>
            <person name="Kuhn J.H."/>
            <person name="Rumnieks J."/>
            <person name="Shkoporov A."/>
            <person name="Draper L.A."/>
            <person name="Ross P."/>
            <person name="Hill C."/>
        </authorList>
    </citation>
    <scope>NUCLEOTIDE SEQUENCE</scope>
</reference>
<dbReference type="GeneID" id="80398883"/>
<feature type="binding site" evidence="9">
    <location>
        <position position="272"/>
    </location>
    <ligand>
        <name>Mg(2+)</name>
        <dbReference type="ChEBI" id="CHEBI:18420"/>
        <label>2</label>
    </ligand>
</feature>
<organism evidence="11 12">
    <name type="scientific">ssRNA phage SRR6255733_2</name>
    <dbReference type="NCBI Taxonomy" id="2786498"/>
    <lineage>
        <taxon>Viruses</taxon>
        <taxon>Riboviria</taxon>
        <taxon>Orthornavirae</taxon>
        <taxon>Lenarviricota</taxon>
        <taxon>Leviviricetes</taxon>
        <taxon>Norzivirales</taxon>
        <taxon>Fiersviridae</taxon>
        <taxon>Koteshevirus</taxon>
        <taxon>Koteshevirus caenihabitans</taxon>
        <taxon>Pohtamavirus caenihabitans</taxon>
    </lineage>
</organism>
<dbReference type="InterPro" id="IPR043502">
    <property type="entry name" value="DNA/RNA_pol_sf"/>
</dbReference>
<evidence type="ECO:0000256" key="1">
    <source>
        <dbReference type="ARBA" id="ARBA00012494"/>
    </source>
</evidence>
<dbReference type="InterPro" id="IPR007096">
    <property type="entry name" value="RNA-dir_Rpol_cat_phage"/>
</dbReference>
<comment type="cofactor">
    <cofactor evidence="9">
        <name>Mg(2+)</name>
        <dbReference type="ChEBI" id="CHEBI:18420"/>
    </cofactor>
    <text evidence="9">Binds 2 Mg(2+) per subunit.</text>
</comment>
<protein>
    <recommendedName>
        <fullName evidence="1">RNA-directed RNA polymerase</fullName>
        <ecNumber evidence="1">2.7.7.48</ecNumber>
    </recommendedName>
    <alternativeName>
        <fullName evidence="7">RNA replicase beta chain</fullName>
    </alternativeName>
</protein>
<dbReference type="Proteomes" id="UP000678552">
    <property type="component" value="Segment"/>
</dbReference>
<keyword evidence="9" id="KW-0479">Metal-binding</keyword>
<evidence type="ECO:0000256" key="3">
    <source>
        <dbReference type="ARBA" id="ARBA00022679"/>
    </source>
</evidence>
<sequence length="579" mass="64585">MTSLPNDVRELALRTFEGLRDPRSLTAAIMVRYGEYDALCNLKCDPSDYLTSAAYAKAAAATSLLRKCADVPTSLGEDGRRKAAVSNWIAGESSCYHTNERLTRYLPEHSASADREGHVTKFLGYARALILRWIGPAPATLAAGRFGPGGTYSDRGDETTIPHKMSAVASVTHDALFFLTEWTLTSWGKHQCALGQYPEFVRGNRFSTVPKDALKDRAIGSEPAINVYFQLALGRQLRERLKGVGINLNSGQELHGQVVREASMTGHLATLDLSNASDTVAKVLVRLLLPPKWYSALDDLRSKSTFFPEGTDSRVKGWRLLEKFSSMGNGYTFELETLVFLALCYSAIQFDRAARQQLPVGRLLPVRMGSSDSARAWGMELSVYGDDIIVPTESARSVTAVLNYFGFSLNGSKSFSSGPFRESCGEDYFDGDRVRPFFIKEFPNDPSSWIVAANGIKRLWLELALYAPDVDLRRTWFHCLDQIPSQIRACRGPNALGDIVIHDDERFWSSRVRRNGANPRNTIRYIRVYRPHRHRKVKYGWFHPDVVLACATYGLGWGDGGVNPRDSVLSHKVGWKSYS</sequence>
<evidence type="ECO:0000256" key="7">
    <source>
        <dbReference type="ARBA" id="ARBA00030248"/>
    </source>
</evidence>
<dbReference type="EMBL" id="BK013672">
    <property type="protein sequence ID" value="DAD50948.1"/>
    <property type="molecule type" value="Genomic_RNA"/>
</dbReference>
<evidence type="ECO:0000256" key="9">
    <source>
        <dbReference type="PIRSR" id="PIRSR605093-1"/>
    </source>
</evidence>
<feature type="binding site" evidence="9">
    <location>
        <position position="386"/>
    </location>
    <ligand>
        <name>Mg(2+)</name>
        <dbReference type="ChEBI" id="CHEBI:18420"/>
        <label>2</label>
    </ligand>
</feature>
<evidence type="ECO:0000256" key="5">
    <source>
        <dbReference type="ARBA" id="ARBA00022741"/>
    </source>
</evidence>
<accession>A0A8S5L0I6</accession>
<keyword evidence="4" id="KW-0548">Nucleotidyltransferase</keyword>
<dbReference type="Pfam" id="PF03431">
    <property type="entry name" value="RNA_replicase_B"/>
    <property type="match status" value="2"/>
</dbReference>
<feature type="binding site" evidence="9">
    <location>
        <position position="387"/>
    </location>
    <ligand>
        <name>Mg(2+)</name>
        <dbReference type="ChEBI" id="CHEBI:18420"/>
        <label>2</label>
    </ligand>
</feature>
<evidence type="ECO:0000313" key="11">
    <source>
        <dbReference type="EMBL" id="DAD50948.1"/>
    </source>
</evidence>
<evidence type="ECO:0000313" key="12">
    <source>
        <dbReference type="Proteomes" id="UP000678552"/>
    </source>
</evidence>